<comment type="caution">
    <text evidence="6">The sequence shown here is derived from an EMBL/GenBank/DDBJ whole genome shotgun (WGS) entry which is preliminary data.</text>
</comment>
<keyword evidence="7" id="KW-1185">Reference proteome</keyword>
<keyword evidence="3 6" id="KW-0418">Kinase</keyword>
<dbReference type="OrthoDB" id="9786272at2"/>
<name>A0A0R3D0R0_9BRAD</name>
<comment type="similarity">
    <text evidence="1">Belongs to the FGGY kinase family.</text>
</comment>
<dbReference type="GO" id="GO:0005975">
    <property type="term" value="P:carbohydrate metabolic process"/>
    <property type="evidence" value="ECO:0007669"/>
    <property type="project" value="InterPro"/>
</dbReference>
<proteinExistence type="inferred from homology"/>
<reference evidence="6 7" key="1">
    <citation type="submission" date="2015-09" db="EMBL/GenBank/DDBJ databases">
        <title>Draft Genome Sequence of Bradyrhizobium manausense Strain BR 3351T, a Novel Symbiotic Nitrogen-Fixing Alphaproteobacterium Isolated from Brazilian Amazon Rain Forest.</title>
        <authorList>
            <person name="De Araujo J.L."/>
            <person name="Zilli J.E."/>
        </authorList>
    </citation>
    <scope>NUCLEOTIDE SEQUENCE [LARGE SCALE GENOMIC DNA]</scope>
    <source>
        <strain evidence="6 7">BR3351</strain>
    </source>
</reference>
<evidence type="ECO:0000259" key="5">
    <source>
        <dbReference type="Pfam" id="PF21546"/>
    </source>
</evidence>
<protein>
    <submittedName>
        <fullName evidence="6">Sugar kinase</fullName>
    </submittedName>
</protein>
<accession>A0A0R3D0R0</accession>
<feature type="domain" description="Carbohydrate kinase FGGY C-terminal" evidence="5">
    <location>
        <begin position="244"/>
        <end position="417"/>
    </location>
</feature>
<evidence type="ECO:0000256" key="1">
    <source>
        <dbReference type="ARBA" id="ARBA00009156"/>
    </source>
</evidence>
<dbReference type="Pfam" id="PF00370">
    <property type="entry name" value="FGGY_N"/>
    <property type="match status" value="1"/>
</dbReference>
<evidence type="ECO:0000256" key="2">
    <source>
        <dbReference type="ARBA" id="ARBA00022679"/>
    </source>
</evidence>
<dbReference type="Pfam" id="PF21546">
    <property type="entry name" value="FGGY_C_2"/>
    <property type="match status" value="1"/>
</dbReference>
<dbReference type="Gene3D" id="3.30.420.40">
    <property type="match status" value="2"/>
</dbReference>
<sequence length="454" mass="48754">MSQTVAVLDIGKTNVKLALFDRGRLLWEKSAPNRIRSGPPYPHEDVESAWSFFLDALREAARTHQINAIVPTAHGAAGALIGEGELAAPVMDYEFTDVDAIEVDYAALRPPFSETLSPKLPAGLNLGRQLAYQKWRCSELFVKARHFVGYPQYWAWRLSGVAVSEVTTIGAHTDLWAPREGQVSSLVRALGVDHLLPPMRRAFEPLGPIQPAIAAATGLASDTPVFCGIHDSNASLLPYLVSRQAPFTVLSTGTWVILMSVGLSLDQLDPRDDTLANVDALGRPIACGRFMGGREYAIITESGGNADLEAIERVIASGAMALPCFSGQGGPYATTAGVLRGEVAAQDRAALATLYCVLVSDLMLTRMGAAIGDLIIEGTFVRNLLFCQTLGALRPSQRVFAAEDASGTARGAAMLAQWPPSYRMVEPAPVAPISISGLDRYRKAWTAIVDLIAR</sequence>
<gene>
    <name evidence="6" type="ORF">AOQ71_39080</name>
</gene>
<feature type="domain" description="Carbohydrate kinase FGGY N-terminal" evidence="4">
    <location>
        <begin position="139"/>
        <end position="237"/>
    </location>
</feature>
<evidence type="ECO:0000313" key="7">
    <source>
        <dbReference type="Proteomes" id="UP000051936"/>
    </source>
</evidence>
<dbReference type="SUPFAM" id="SSF53067">
    <property type="entry name" value="Actin-like ATPase domain"/>
    <property type="match status" value="2"/>
</dbReference>
<dbReference type="InterPro" id="IPR049382">
    <property type="entry name" value="FGGY_C_2"/>
</dbReference>
<dbReference type="EMBL" id="LJYG01000112">
    <property type="protein sequence ID" value="KRQ00997.1"/>
    <property type="molecule type" value="Genomic_DNA"/>
</dbReference>
<dbReference type="PANTHER" id="PTHR43095">
    <property type="entry name" value="SUGAR KINASE"/>
    <property type="match status" value="1"/>
</dbReference>
<dbReference type="InterPro" id="IPR050406">
    <property type="entry name" value="FGGY_Carb_Kinase"/>
</dbReference>
<dbReference type="AlphaFoldDB" id="A0A0R3D0R0"/>
<evidence type="ECO:0000259" key="4">
    <source>
        <dbReference type="Pfam" id="PF00370"/>
    </source>
</evidence>
<evidence type="ECO:0000313" key="6">
    <source>
        <dbReference type="EMBL" id="KRQ00997.1"/>
    </source>
</evidence>
<dbReference type="InterPro" id="IPR018484">
    <property type="entry name" value="FGGY_N"/>
</dbReference>
<keyword evidence="2" id="KW-0808">Transferase</keyword>
<dbReference type="PANTHER" id="PTHR43095:SF5">
    <property type="entry name" value="XYLULOSE KINASE"/>
    <property type="match status" value="1"/>
</dbReference>
<dbReference type="GO" id="GO:0016301">
    <property type="term" value="F:kinase activity"/>
    <property type="evidence" value="ECO:0007669"/>
    <property type="project" value="UniProtKB-KW"/>
</dbReference>
<dbReference type="CDD" id="cd07772">
    <property type="entry name" value="ASKHA_NBD_FGGY_NaCK-like"/>
    <property type="match status" value="1"/>
</dbReference>
<dbReference type="Proteomes" id="UP000051936">
    <property type="component" value="Unassembled WGS sequence"/>
</dbReference>
<dbReference type="InterPro" id="IPR043129">
    <property type="entry name" value="ATPase_NBD"/>
</dbReference>
<dbReference type="RefSeq" id="WP_057758607.1">
    <property type="nucleotide sequence ID" value="NZ_LJYG01000112.1"/>
</dbReference>
<evidence type="ECO:0000256" key="3">
    <source>
        <dbReference type="ARBA" id="ARBA00022777"/>
    </source>
</evidence>
<dbReference type="STRING" id="989370.AOQ71_39080"/>
<organism evidence="6 7">
    <name type="scientific">Bradyrhizobium manausense</name>
    <dbReference type="NCBI Taxonomy" id="989370"/>
    <lineage>
        <taxon>Bacteria</taxon>
        <taxon>Pseudomonadati</taxon>
        <taxon>Pseudomonadota</taxon>
        <taxon>Alphaproteobacteria</taxon>
        <taxon>Hyphomicrobiales</taxon>
        <taxon>Nitrobacteraceae</taxon>
        <taxon>Bradyrhizobium</taxon>
    </lineage>
</organism>